<comment type="catalytic activity">
    <reaction evidence="1">
        <text>(2R)-2-phosphoglycerate = (2R)-3-phosphoglycerate</text>
        <dbReference type="Rhea" id="RHEA:15901"/>
        <dbReference type="ChEBI" id="CHEBI:58272"/>
        <dbReference type="ChEBI" id="CHEBI:58289"/>
        <dbReference type="EC" id="5.4.2.12"/>
    </reaction>
</comment>
<accession>A0ABN2AJ71</accession>
<dbReference type="Pfam" id="PF01676">
    <property type="entry name" value="Metalloenzyme"/>
    <property type="match status" value="1"/>
</dbReference>
<feature type="domain" description="Metalloenzyme" evidence="6">
    <location>
        <begin position="171"/>
        <end position="331"/>
    </location>
</feature>
<evidence type="ECO:0000256" key="5">
    <source>
        <dbReference type="ARBA" id="ARBA00023152"/>
    </source>
</evidence>
<protein>
    <submittedName>
        <fullName evidence="7">2,3-bisphosphoglycerate-independent phosphoglycerate mutase ApgM2</fullName>
    </submittedName>
</protein>
<evidence type="ECO:0000259" key="6">
    <source>
        <dbReference type="Pfam" id="PF01676"/>
    </source>
</evidence>
<sequence>MLGLSECEFPGRSLLEAFGNGISVEAGKGTVYLSLRTSRSKGELVWVDGRCAADDAGDAALLWAELAEFASGYDVEVIPLTTRPGEAILLHGDPAARVTDSDPFFEHLHPWLDVQPARAQSEALADKVRQYLLRARAVLQESLVNRDRRARRLPALDVVTSKWSGGCRTRPEFADVVGVRGGIVASTALYRGLASFLDMEFRTPPDNLSLAEDMAYKVRLAAELIDDGCSFVHLHTKATDEAGHTKSPTAKRDVLEQIDGGLAGLQDLAAAAVVIVTGDHATPSRDGLLHAGEATPLCLAGPTISADETQSFGERSMRSGALGIVSACEILPLMSSFANRPYLLGHIPGASTVVLPDNPAPMRIESV</sequence>
<dbReference type="Pfam" id="PF10143">
    <property type="entry name" value="PhosphMutase"/>
    <property type="match status" value="1"/>
</dbReference>
<evidence type="ECO:0000313" key="8">
    <source>
        <dbReference type="Proteomes" id="UP001500842"/>
    </source>
</evidence>
<dbReference type="EMBL" id="BAAAOR010000017">
    <property type="protein sequence ID" value="GAA1518865.1"/>
    <property type="molecule type" value="Genomic_DNA"/>
</dbReference>
<dbReference type="InterPro" id="IPR004456">
    <property type="entry name" value="Pglycerate_mutase_ApgM"/>
</dbReference>
<comment type="pathway">
    <text evidence="3">Carbohydrate degradation.</text>
</comment>
<evidence type="ECO:0000256" key="2">
    <source>
        <dbReference type="ARBA" id="ARBA00002315"/>
    </source>
</evidence>
<dbReference type="Proteomes" id="UP001500842">
    <property type="component" value="Unassembled WGS sequence"/>
</dbReference>
<dbReference type="InterPro" id="IPR006124">
    <property type="entry name" value="Metalloenzyme"/>
</dbReference>
<proteinExistence type="inferred from homology"/>
<dbReference type="PANTHER" id="PTHR31209:SF0">
    <property type="entry name" value="METALLOENZYME DOMAIN-CONTAINING PROTEIN"/>
    <property type="match status" value="1"/>
</dbReference>
<dbReference type="SUPFAM" id="SSF53649">
    <property type="entry name" value="Alkaline phosphatase-like"/>
    <property type="match status" value="1"/>
</dbReference>
<organism evidence="7 8">
    <name type="scientific">Nocardioides humi</name>
    <dbReference type="NCBI Taxonomy" id="449461"/>
    <lineage>
        <taxon>Bacteria</taxon>
        <taxon>Bacillati</taxon>
        <taxon>Actinomycetota</taxon>
        <taxon>Actinomycetes</taxon>
        <taxon>Propionibacteriales</taxon>
        <taxon>Nocardioidaceae</taxon>
        <taxon>Nocardioides</taxon>
    </lineage>
</organism>
<evidence type="ECO:0000256" key="1">
    <source>
        <dbReference type="ARBA" id="ARBA00000370"/>
    </source>
</evidence>
<dbReference type="InterPro" id="IPR017850">
    <property type="entry name" value="Alkaline_phosphatase_core_sf"/>
</dbReference>
<comment type="function">
    <text evidence="2">Catalyzes the interconversion of 2-phosphoglycerate and 3-phosphoglycerate.</text>
</comment>
<evidence type="ECO:0000313" key="7">
    <source>
        <dbReference type="EMBL" id="GAA1518865.1"/>
    </source>
</evidence>
<comment type="caution">
    <text evidence="7">The sequence shown here is derived from an EMBL/GenBank/DDBJ whole genome shotgun (WGS) entry which is preliminary data.</text>
</comment>
<name>A0ABN2AJ71_9ACTN</name>
<evidence type="ECO:0000256" key="3">
    <source>
        <dbReference type="ARBA" id="ARBA00004921"/>
    </source>
</evidence>
<reference evidence="7 8" key="1">
    <citation type="journal article" date="2019" name="Int. J. Syst. Evol. Microbiol.">
        <title>The Global Catalogue of Microorganisms (GCM) 10K type strain sequencing project: providing services to taxonomists for standard genome sequencing and annotation.</title>
        <authorList>
            <consortium name="The Broad Institute Genomics Platform"/>
            <consortium name="The Broad Institute Genome Sequencing Center for Infectious Disease"/>
            <person name="Wu L."/>
            <person name="Ma J."/>
        </authorList>
    </citation>
    <scope>NUCLEOTIDE SEQUENCE [LARGE SCALE GENOMIC DNA]</scope>
    <source>
        <strain evidence="7 8">JCM 14942</strain>
    </source>
</reference>
<keyword evidence="5" id="KW-0324">Glycolysis</keyword>
<keyword evidence="8" id="KW-1185">Reference proteome</keyword>
<dbReference type="Gene3D" id="3.40.720.10">
    <property type="entry name" value="Alkaline Phosphatase, subunit A"/>
    <property type="match status" value="1"/>
</dbReference>
<dbReference type="PANTHER" id="PTHR31209">
    <property type="entry name" value="COFACTOR-INDEPENDENT PHOSPHOGLYCERATE MUTASE"/>
    <property type="match status" value="1"/>
</dbReference>
<comment type="similarity">
    <text evidence="4">Belongs to the BPG-independent phosphoglycerate mutase family. A-PGAM subfamily.</text>
</comment>
<evidence type="ECO:0000256" key="4">
    <source>
        <dbReference type="ARBA" id="ARBA00005524"/>
    </source>
</evidence>
<dbReference type="InterPro" id="IPR001307">
    <property type="entry name" value="Thiosulphate_STrfase_CS"/>
</dbReference>
<dbReference type="PROSITE" id="PS00380">
    <property type="entry name" value="RHODANESE_1"/>
    <property type="match status" value="1"/>
</dbReference>
<gene>
    <name evidence="7" type="primary">apgM2</name>
    <name evidence="7" type="ORF">GCM10009788_23590</name>
</gene>